<feature type="domain" description="PhoH-like protein" evidence="5">
    <location>
        <begin position="252"/>
        <end position="451"/>
    </location>
</feature>
<evidence type="ECO:0000256" key="1">
    <source>
        <dbReference type="ARBA" id="ARBA00010393"/>
    </source>
</evidence>
<evidence type="ECO:0000256" key="2">
    <source>
        <dbReference type="ARBA" id="ARBA00022741"/>
    </source>
</evidence>
<comment type="similarity">
    <text evidence="1">Belongs to the PhoH family.</text>
</comment>
<dbReference type="PANTHER" id="PTHR30473:SF2">
    <property type="entry name" value="PIN DOMAIN-CONTAINING PROTEIN"/>
    <property type="match status" value="1"/>
</dbReference>
<dbReference type="InterPro" id="IPR029060">
    <property type="entry name" value="PIN-like_dom_sf"/>
</dbReference>
<reference evidence="7 8" key="1">
    <citation type="submission" date="2020-03" db="EMBL/GenBank/DDBJ databases">
        <authorList>
            <person name="Picone N."/>
        </authorList>
    </citation>
    <scope>NUCLEOTIDE SEQUENCE [LARGE SCALE GENOMIC DNA]</scope>
    <source>
        <strain evidence="7">NSCAC1</strain>
    </source>
</reference>
<organism evidence="7 8">
    <name type="scientific">Candidatus Nitrosacidococcus tergens</name>
    <dbReference type="NCBI Taxonomy" id="553981"/>
    <lineage>
        <taxon>Bacteria</taxon>
        <taxon>Pseudomonadati</taxon>
        <taxon>Pseudomonadota</taxon>
        <taxon>Gammaproteobacteria</taxon>
        <taxon>Chromatiales</taxon>
        <taxon>Chromatiaceae</taxon>
        <taxon>Candidatus Nitrosacidococcus</taxon>
    </lineage>
</organism>
<protein>
    <submittedName>
        <fullName evidence="7">PhoH family protein</fullName>
    </submittedName>
</protein>
<keyword evidence="8" id="KW-1185">Reference proteome</keyword>
<accession>A0A7G1Q8D9</accession>
<keyword evidence="3" id="KW-0067">ATP-binding</keyword>
<feature type="domain" description="PIN" evidence="6">
    <location>
        <begin position="11"/>
        <end position="156"/>
    </location>
</feature>
<dbReference type="CDD" id="cd09883">
    <property type="entry name" value="PIN_VapC_PhoHL-ATPase"/>
    <property type="match status" value="1"/>
</dbReference>
<sequence length="464" mass="52567">MNNHIQQKQIFIIDTSILLYDPSAIFRFGNHDIYLPLIVIKDLESTAQELSEAGRNAKQSIYFLNKLLTTLDSSKKMMQGFDLSTIDQNWYIKDNMPKGRLFFQSLVKGIFLPSTILEYASDLKKTHPNDKIVIVSKSTVLRAYAIYLNFAAKDYHNNKDLDDANLLHTGYLELPYDLWRSWQKSLYTDPNTKRSAYQVTGIFTKDWYPNQCLHIQGEKNIGAIVRNKIEDTTAVVELIQNYQDPNRSVWGISARNQQQNFALNLLLDPEIDFVTLLGPAGTGKTLLALAAGLTQTLETKHYQEIIMTRITVPVGEDIGFLPGTEEEKMTPWMGALMDNLEVLAQPEEGGSWGRSVTHSVLLNRIKIHSLNFMRGRTFHNKFIIIDEAQNLTPKQMKTLITRTGNGSKVICLGNISQIDSPDLTPATSGLTYTVKFFKSWRHSGHVTLTRGERSRLAGFASNML</sequence>
<evidence type="ECO:0000313" key="7">
    <source>
        <dbReference type="EMBL" id="CAB1275004.1"/>
    </source>
</evidence>
<evidence type="ECO:0000256" key="4">
    <source>
        <dbReference type="ARBA" id="ARBA00046345"/>
    </source>
</evidence>
<dbReference type="Gene3D" id="3.40.50.1010">
    <property type="entry name" value="5'-nuclease"/>
    <property type="match status" value="1"/>
</dbReference>
<keyword evidence="2" id="KW-0547">Nucleotide-binding</keyword>
<dbReference type="InterPro" id="IPR002716">
    <property type="entry name" value="PIN_dom"/>
</dbReference>
<proteinExistence type="inferred from homology"/>
<evidence type="ECO:0000256" key="3">
    <source>
        <dbReference type="ARBA" id="ARBA00022840"/>
    </source>
</evidence>
<dbReference type="InterPro" id="IPR051451">
    <property type="entry name" value="PhoH2-like"/>
</dbReference>
<comment type="similarity">
    <text evidence="4">In the N-terminal section; belongs to the PINc/VapC protein family.</text>
</comment>
<dbReference type="Pfam" id="PF02562">
    <property type="entry name" value="PhoH"/>
    <property type="match status" value="1"/>
</dbReference>
<evidence type="ECO:0000259" key="5">
    <source>
        <dbReference type="Pfam" id="PF02562"/>
    </source>
</evidence>
<dbReference type="PANTHER" id="PTHR30473">
    <property type="entry name" value="PROTEIN PHOH"/>
    <property type="match status" value="1"/>
</dbReference>
<dbReference type="Pfam" id="PF13638">
    <property type="entry name" value="PIN_4"/>
    <property type="match status" value="1"/>
</dbReference>
<evidence type="ECO:0000259" key="6">
    <source>
        <dbReference type="Pfam" id="PF13638"/>
    </source>
</evidence>
<dbReference type="Gene3D" id="3.40.50.300">
    <property type="entry name" value="P-loop containing nucleotide triphosphate hydrolases"/>
    <property type="match status" value="1"/>
</dbReference>
<dbReference type="SUPFAM" id="SSF52540">
    <property type="entry name" value="P-loop containing nucleoside triphosphate hydrolases"/>
    <property type="match status" value="1"/>
</dbReference>
<dbReference type="Proteomes" id="UP000516072">
    <property type="component" value="Chromosome"/>
</dbReference>
<evidence type="ECO:0000313" key="8">
    <source>
        <dbReference type="Proteomes" id="UP000516072"/>
    </source>
</evidence>
<dbReference type="EMBL" id="LR778175">
    <property type="protein sequence ID" value="CAB1275004.1"/>
    <property type="molecule type" value="Genomic_DNA"/>
</dbReference>
<dbReference type="RefSeq" id="WP_197744801.1">
    <property type="nucleotide sequence ID" value="NZ_LR778175.1"/>
</dbReference>
<dbReference type="SUPFAM" id="SSF88723">
    <property type="entry name" value="PIN domain-like"/>
    <property type="match status" value="1"/>
</dbReference>
<dbReference type="InterPro" id="IPR003714">
    <property type="entry name" value="PhoH"/>
</dbReference>
<dbReference type="InterPro" id="IPR027417">
    <property type="entry name" value="P-loop_NTPase"/>
</dbReference>
<dbReference type="GO" id="GO:0005829">
    <property type="term" value="C:cytosol"/>
    <property type="evidence" value="ECO:0007669"/>
    <property type="project" value="TreeGrafter"/>
</dbReference>
<dbReference type="FunFam" id="3.40.50.300:FF:000013">
    <property type="entry name" value="PhoH family ATPase"/>
    <property type="match status" value="1"/>
</dbReference>
<gene>
    <name evidence="7" type="ORF">NSCAC_0451</name>
</gene>
<name>A0A7G1Q8D9_9GAMM</name>
<dbReference type="GO" id="GO:0005524">
    <property type="term" value="F:ATP binding"/>
    <property type="evidence" value="ECO:0007669"/>
    <property type="project" value="UniProtKB-KW"/>
</dbReference>
<dbReference type="AlphaFoldDB" id="A0A7G1Q8D9"/>
<dbReference type="KEGG" id="ntg:NSCAC_0451"/>